<keyword evidence="5" id="KW-1185">Reference proteome</keyword>
<dbReference type="GO" id="GO:0006281">
    <property type="term" value="P:DNA repair"/>
    <property type="evidence" value="ECO:0007669"/>
    <property type="project" value="UniProtKB-ARBA"/>
</dbReference>
<sequence length="844" mass="97099">MANKKNMVKRKRSTKSMGSKTLAQRRLKKPRDDVVDRDLEESSLQIQFNNVDQNSSSTTCLDETFWPLSDDSLTPSHTHALCTEINDNNANLDLKGPLVGRRIVDIAFLIKQIQVRHKGPFGCSFIDMEFQSEVIYGFYSIFVFKCKVCCIESKLYSENIQQNQYMLVNKAVVNACQSIGIGHTQLTEFAAFIDVPSLSCSGYVQIQSNAAIAVNEVAWDEIKKAGEEERKLAIQYGDIDIDGVPMITVVADGQWSKRSYKTKYDALSGVATIIGYRTKKVLFIGIRNKYCVICQRSESKNENSVNQHEYFLNWTKASTSMEADGIVEGFLKSVEMHRLKYNRLIGDGDSSVTKRLHEISPYGRHFHIKKIECRNHLMRNYCSKLTALSKITKYSLRVRKYLLSNIQRFRSDVTKSVKHWRNTNDTNKAQKIKGIQKDLANAPFHRLGQHTNCVSYFCNGSNLQNTLNLVPEAEKNGIMSEIQNIMSRLITNAESLLENKNNNICEQFNSIINKHTGGKRVNFSGRRSYNTRVEAAVIDFNSKNFLRLIHKKHSNGFSPGTFGKKFINNCHRIRSNTIKRRQLFPETRKVPKIKTSGPDADYGMAEPLLETLSPEQMEIKKIDFLASLQRANIEQIEIDTREQSECDKWFQERRIRLTASRFGHICKMRKTTSCKNSVYDILYGSDIHSKAIQYGKDMEVVARKKAERFLSKTIYACGLFVDKEIGYLAASPDGMIEDTAIVEIKCPFVARDTISVVEAVHKKLLYITKRTKCYFVVYAEKWLHVQEIFYDHSFWKSKMEEKLKTYYMKCLLPEIIDPLYPKRLLKSDIREPDYICKNINQNKK</sequence>
<dbReference type="Proteomes" id="UP001160148">
    <property type="component" value="Unassembled WGS sequence"/>
</dbReference>
<dbReference type="InterPro" id="IPR011604">
    <property type="entry name" value="PDDEXK-like_dom_sf"/>
</dbReference>
<dbReference type="InterPro" id="IPR049012">
    <property type="entry name" value="Mutator_transp_dom"/>
</dbReference>
<evidence type="ECO:0000259" key="3">
    <source>
        <dbReference type="Pfam" id="PF20700"/>
    </source>
</evidence>
<dbReference type="CDD" id="cd22343">
    <property type="entry name" value="PDDEXK_lambda_exonuclease-like"/>
    <property type="match status" value="1"/>
</dbReference>
<dbReference type="Gene3D" id="3.90.320.10">
    <property type="match status" value="1"/>
</dbReference>
<gene>
    <name evidence="4" type="ORF">MEUPH1_LOCUS21542</name>
</gene>
<evidence type="ECO:0008006" key="6">
    <source>
        <dbReference type="Google" id="ProtNLM"/>
    </source>
</evidence>
<dbReference type="Pfam" id="PF09588">
    <property type="entry name" value="YqaJ"/>
    <property type="match status" value="1"/>
</dbReference>
<dbReference type="InterPro" id="IPR011335">
    <property type="entry name" value="Restrct_endonuc-II-like"/>
</dbReference>
<dbReference type="PANTHER" id="PTHR46609:SF8">
    <property type="entry name" value="YQAJ VIRAL RECOMBINASE DOMAIN-CONTAINING PROTEIN"/>
    <property type="match status" value="1"/>
</dbReference>
<feature type="region of interest" description="Disordered" evidence="1">
    <location>
        <begin position="1"/>
        <end position="33"/>
    </location>
</feature>
<feature type="domain" description="Mutator-like transposase" evidence="3">
    <location>
        <begin position="100"/>
        <end position="458"/>
    </location>
</feature>
<comment type="caution">
    <text evidence="4">The sequence shown here is derived from an EMBL/GenBank/DDBJ whole genome shotgun (WGS) entry which is preliminary data.</text>
</comment>
<dbReference type="InterPro" id="IPR019080">
    <property type="entry name" value="YqaJ_viral_recombinase"/>
</dbReference>
<proteinExistence type="predicted"/>
<organism evidence="4 5">
    <name type="scientific">Macrosiphum euphorbiae</name>
    <name type="common">potato aphid</name>
    <dbReference type="NCBI Taxonomy" id="13131"/>
    <lineage>
        <taxon>Eukaryota</taxon>
        <taxon>Metazoa</taxon>
        <taxon>Ecdysozoa</taxon>
        <taxon>Arthropoda</taxon>
        <taxon>Hexapoda</taxon>
        <taxon>Insecta</taxon>
        <taxon>Pterygota</taxon>
        <taxon>Neoptera</taxon>
        <taxon>Paraneoptera</taxon>
        <taxon>Hemiptera</taxon>
        <taxon>Sternorrhyncha</taxon>
        <taxon>Aphidomorpha</taxon>
        <taxon>Aphidoidea</taxon>
        <taxon>Aphididae</taxon>
        <taxon>Macrosiphini</taxon>
        <taxon>Macrosiphum</taxon>
    </lineage>
</organism>
<evidence type="ECO:0000313" key="4">
    <source>
        <dbReference type="EMBL" id="CAI6367023.1"/>
    </source>
</evidence>
<dbReference type="EMBL" id="CARXXK010000004">
    <property type="protein sequence ID" value="CAI6367023.1"/>
    <property type="molecule type" value="Genomic_DNA"/>
</dbReference>
<dbReference type="InterPro" id="IPR051703">
    <property type="entry name" value="NF-kappa-B_Signaling_Reg"/>
</dbReference>
<name>A0AAV0XGR3_9HEMI</name>
<evidence type="ECO:0000313" key="5">
    <source>
        <dbReference type="Proteomes" id="UP001160148"/>
    </source>
</evidence>
<dbReference type="PANTHER" id="PTHR46609">
    <property type="entry name" value="EXONUCLEASE, PHAGE-TYPE/RECB, C-TERMINAL DOMAIN-CONTAINING PROTEIN"/>
    <property type="match status" value="1"/>
</dbReference>
<dbReference type="SUPFAM" id="SSF52980">
    <property type="entry name" value="Restriction endonuclease-like"/>
    <property type="match status" value="1"/>
</dbReference>
<dbReference type="Pfam" id="PF20700">
    <property type="entry name" value="Mutator"/>
    <property type="match status" value="1"/>
</dbReference>
<accession>A0AAV0XGR3</accession>
<evidence type="ECO:0000259" key="2">
    <source>
        <dbReference type="Pfam" id="PF09588"/>
    </source>
</evidence>
<evidence type="ECO:0000256" key="1">
    <source>
        <dbReference type="SAM" id="MobiDB-lite"/>
    </source>
</evidence>
<feature type="compositionally biased region" description="Basic residues" evidence="1">
    <location>
        <begin position="1"/>
        <end position="14"/>
    </location>
</feature>
<reference evidence="4 5" key="1">
    <citation type="submission" date="2023-01" db="EMBL/GenBank/DDBJ databases">
        <authorList>
            <person name="Whitehead M."/>
        </authorList>
    </citation>
    <scope>NUCLEOTIDE SEQUENCE [LARGE SCALE GENOMIC DNA]</scope>
</reference>
<feature type="domain" description="YqaJ viral recombinase" evidence="2">
    <location>
        <begin position="648"/>
        <end position="750"/>
    </location>
</feature>
<dbReference type="AlphaFoldDB" id="A0AAV0XGR3"/>
<protein>
    <recommendedName>
        <fullName evidence="6">YqaJ viral recombinase domain-containing protein</fullName>
    </recommendedName>
</protein>